<comment type="caution">
    <text evidence="2">The sequence shown here is derived from an EMBL/GenBank/DDBJ whole genome shotgun (WGS) entry which is preliminary data.</text>
</comment>
<evidence type="ECO:0000259" key="1">
    <source>
        <dbReference type="Pfam" id="PF12937"/>
    </source>
</evidence>
<sequence>MTDSTDLALFELRRCESDHGEWLWGPLKTPEMGQVLDEKRIEPEEPVIQGLPTKVLRMIFEHVDRPMDKLHLAVTCRQFFRVASDLNLSVLSTARHRDQGGDCICGR</sequence>
<dbReference type="Proteomes" id="UP000775872">
    <property type="component" value="Unassembled WGS sequence"/>
</dbReference>
<gene>
    <name evidence="2" type="ORF">CSOL1703_00012110</name>
</gene>
<dbReference type="EMBL" id="CABFOC020000014">
    <property type="protein sequence ID" value="CAH0046376.1"/>
    <property type="molecule type" value="Genomic_DNA"/>
</dbReference>
<dbReference type="SUPFAM" id="SSF81383">
    <property type="entry name" value="F-box domain"/>
    <property type="match status" value="1"/>
</dbReference>
<keyword evidence="3" id="KW-1185">Reference proteome</keyword>
<accession>A0A9N9YZP2</accession>
<reference evidence="2" key="1">
    <citation type="submission" date="2021-10" db="EMBL/GenBank/DDBJ databases">
        <authorList>
            <person name="Piombo E."/>
        </authorList>
    </citation>
    <scope>NUCLEOTIDE SEQUENCE</scope>
</reference>
<dbReference type="InterPro" id="IPR036047">
    <property type="entry name" value="F-box-like_dom_sf"/>
</dbReference>
<evidence type="ECO:0000313" key="3">
    <source>
        <dbReference type="Proteomes" id="UP000775872"/>
    </source>
</evidence>
<dbReference type="Pfam" id="PF12937">
    <property type="entry name" value="F-box-like"/>
    <property type="match status" value="1"/>
</dbReference>
<proteinExistence type="predicted"/>
<protein>
    <recommendedName>
        <fullName evidence="1">F-box domain-containing protein</fullName>
    </recommendedName>
</protein>
<evidence type="ECO:0000313" key="2">
    <source>
        <dbReference type="EMBL" id="CAH0046376.1"/>
    </source>
</evidence>
<dbReference type="InterPro" id="IPR001810">
    <property type="entry name" value="F-box_dom"/>
</dbReference>
<dbReference type="CDD" id="cd09917">
    <property type="entry name" value="F-box_SF"/>
    <property type="match status" value="1"/>
</dbReference>
<feature type="domain" description="F-box" evidence="1">
    <location>
        <begin position="49"/>
        <end position="86"/>
    </location>
</feature>
<dbReference type="AlphaFoldDB" id="A0A9N9YZP2"/>
<dbReference type="OrthoDB" id="4430588at2759"/>
<organism evidence="2 3">
    <name type="scientific">Clonostachys solani</name>
    <dbReference type="NCBI Taxonomy" id="160281"/>
    <lineage>
        <taxon>Eukaryota</taxon>
        <taxon>Fungi</taxon>
        <taxon>Dikarya</taxon>
        <taxon>Ascomycota</taxon>
        <taxon>Pezizomycotina</taxon>
        <taxon>Sordariomycetes</taxon>
        <taxon>Hypocreomycetidae</taxon>
        <taxon>Hypocreales</taxon>
        <taxon>Bionectriaceae</taxon>
        <taxon>Clonostachys</taxon>
    </lineage>
</organism>
<name>A0A9N9YZP2_9HYPO</name>